<keyword evidence="2" id="KW-1185">Reference proteome</keyword>
<reference evidence="1 2" key="1">
    <citation type="submission" date="2022-03" db="EMBL/GenBank/DDBJ databases">
        <title>Genome data of Colletotrichum spp.</title>
        <authorList>
            <person name="Utami Y.D."/>
            <person name="Hiruma K."/>
        </authorList>
    </citation>
    <scope>NUCLEOTIDE SEQUENCE [LARGE SCALE GENOMIC DNA]</scope>
    <source>
        <strain evidence="1 2">MAFF 239500</strain>
    </source>
</reference>
<comment type="caution">
    <text evidence="1">The sequence shown here is derived from an EMBL/GenBank/DDBJ whole genome shotgun (WGS) entry which is preliminary data.</text>
</comment>
<name>A0AA37L8V2_9PEZI</name>
<dbReference type="EMBL" id="BQXU01000003">
    <property type="protein sequence ID" value="GKT41808.1"/>
    <property type="molecule type" value="Genomic_DNA"/>
</dbReference>
<organism evidence="1 2">
    <name type="scientific">Colletotrichum spaethianum</name>
    <dbReference type="NCBI Taxonomy" id="700344"/>
    <lineage>
        <taxon>Eukaryota</taxon>
        <taxon>Fungi</taxon>
        <taxon>Dikarya</taxon>
        <taxon>Ascomycota</taxon>
        <taxon>Pezizomycotina</taxon>
        <taxon>Sordariomycetes</taxon>
        <taxon>Hypocreomycetidae</taxon>
        <taxon>Glomerellales</taxon>
        <taxon>Glomerellaceae</taxon>
        <taxon>Colletotrichum</taxon>
        <taxon>Colletotrichum spaethianum species complex</taxon>
    </lineage>
</organism>
<dbReference type="AlphaFoldDB" id="A0AA37L8V2"/>
<accession>A0AA37L8V2</accession>
<dbReference type="RefSeq" id="XP_049124158.1">
    <property type="nucleotide sequence ID" value="XM_049268201.1"/>
</dbReference>
<evidence type="ECO:0000313" key="2">
    <source>
        <dbReference type="Proteomes" id="UP001055115"/>
    </source>
</evidence>
<evidence type="ECO:0000313" key="1">
    <source>
        <dbReference type="EMBL" id="GKT41808.1"/>
    </source>
</evidence>
<dbReference type="GeneID" id="73322791"/>
<gene>
    <name evidence="1" type="ORF">ColSpa_01989</name>
</gene>
<protein>
    <submittedName>
        <fullName evidence="1">Uncharacterized protein</fullName>
    </submittedName>
</protein>
<sequence length="334" mass="38384">MTQKAIMDSDLIDWKEAFLFFYWDIKQLRENRPKEGYIADRLIMEFFQQTRPSMAYEGPARNWNWTLYRAMRALQVQLGFDTGPETTAFSYEWLGEKSGPTDTKAPFVDWVRLETQTHLLFTYANNTVNRFLAHLVTEVYGPLSQRKDWELQNPFLTEFQRTHNVQPWGVPLPLPGASEALDQIEWPDAPILASKSGFTHSRRKPIRFSISVASTNKESNHVMPTATLMLPEESLLNARLFNLTKRYYTAMLLWVKGIRDNDGLPSLSDLLNAQFCDWAKAADEGSDESLVVSRHLWEAYRAVGSKPIGMKSALTDKEPKKTHVFTNGGCFRGF</sequence>
<dbReference type="Proteomes" id="UP001055115">
    <property type="component" value="Unassembled WGS sequence"/>
</dbReference>
<proteinExistence type="predicted"/>